<evidence type="ECO:0000313" key="1">
    <source>
        <dbReference type="EMBL" id="CAF4874530.1"/>
    </source>
</evidence>
<dbReference type="AlphaFoldDB" id="A0A8S3BZI0"/>
<organism evidence="1 2">
    <name type="scientific">Rotaria magnacalcarata</name>
    <dbReference type="NCBI Taxonomy" id="392030"/>
    <lineage>
        <taxon>Eukaryota</taxon>
        <taxon>Metazoa</taxon>
        <taxon>Spiralia</taxon>
        <taxon>Gnathifera</taxon>
        <taxon>Rotifera</taxon>
        <taxon>Eurotatoria</taxon>
        <taxon>Bdelloidea</taxon>
        <taxon>Philodinida</taxon>
        <taxon>Philodinidae</taxon>
        <taxon>Rotaria</taxon>
    </lineage>
</organism>
<accession>A0A8S3BZI0</accession>
<feature type="non-terminal residue" evidence="1">
    <location>
        <position position="1"/>
    </location>
</feature>
<sequence>TRRPLLRQTTLNNNHILFENKTLMNSNLKATTTEIEQEILQLRRERAHILDLLSLNWTRSNIWVELTEAKLNYIIGET</sequence>
<name>A0A8S3BZI0_9BILA</name>
<evidence type="ECO:0000313" key="2">
    <source>
        <dbReference type="Proteomes" id="UP000676336"/>
    </source>
</evidence>
<comment type="caution">
    <text evidence="1">The sequence shown here is derived from an EMBL/GenBank/DDBJ whole genome shotgun (WGS) entry which is preliminary data.</text>
</comment>
<proteinExistence type="predicted"/>
<reference evidence="1" key="1">
    <citation type="submission" date="2021-02" db="EMBL/GenBank/DDBJ databases">
        <authorList>
            <person name="Nowell W R."/>
        </authorList>
    </citation>
    <scope>NUCLEOTIDE SEQUENCE</scope>
</reference>
<gene>
    <name evidence="1" type="ORF">SMN809_LOCUS50516</name>
</gene>
<dbReference type="EMBL" id="CAJOBI010167170">
    <property type="protein sequence ID" value="CAF4874530.1"/>
    <property type="molecule type" value="Genomic_DNA"/>
</dbReference>
<dbReference type="Proteomes" id="UP000676336">
    <property type="component" value="Unassembled WGS sequence"/>
</dbReference>
<protein>
    <submittedName>
        <fullName evidence="1">Uncharacterized protein</fullName>
    </submittedName>
</protein>
<feature type="non-terminal residue" evidence="1">
    <location>
        <position position="78"/>
    </location>
</feature>